<dbReference type="EMBL" id="WAAU01000028">
    <property type="protein sequence ID" value="KAB1154648.1"/>
    <property type="molecule type" value="Genomic_DNA"/>
</dbReference>
<evidence type="ECO:0000259" key="1">
    <source>
        <dbReference type="Pfam" id="PF13785"/>
    </source>
</evidence>
<sequence length="184" mass="22104">MGFFDLFKSNKNEEEKHYDPINIKVTDLENGYLLDYDLETWTVTKMSEYDWGNNHFSREFVIESKGKKRFLHIEEDDELIISLSEELKYRKLGETVTDYIDTNGKPPKKITHQNITYYLDEESPGYYRNVENENWEELISFYYLDEDEEKCLTIEQWDENDFEVSIGKILKPFEISNILPSYNE</sequence>
<gene>
    <name evidence="2" type="ORF">F7018_14060</name>
</gene>
<dbReference type="AlphaFoldDB" id="A0A7J5AB50"/>
<dbReference type="OrthoDB" id="5502786at2"/>
<name>A0A7J5AB50_9FLAO</name>
<organism evidence="2 3">
    <name type="scientific">Tenacibaculum aiptasiae</name>
    <dbReference type="NCBI Taxonomy" id="426481"/>
    <lineage>
        <taxon>Bacteria</taxon>
        <taxon>Pseudomonadati</taxon>
        <taxon>Bacteroidota</taxon>
        <taxon>Flavobacteriia</taxon>
        <taxon>Flavobacteriales</taxon>
        <taxon>Flavobacteriaceae</taxon>
        <taxon>Tenacibaculum</taxon>
    </lineage>
</organism>
<keyword evidence="3" id="KW-1185">Reference proteome</keyword>
<dbReference type="Proteomes" id="UP000467305">
    <property type="component" value="Unassembled WGS sequence"/>
</dbReference>
<dbReference type="InterPro" id="IPR025235">
    <property type="entry name" value="DUF4178"/>
</dbReference>
<accession>A0A7J5AB50</accession>
<dbReference type="RefSeq" id="WP_150900731.1">
    <property type="nucleotide sequence ID" value="NZ_WAAU01000028.1"/>
</dbReference>
<evidence type="ECO:0000313" key="3">
    <source>
        <dbReference type="Proteomes" id="UP000467305"/>
    </source>
</evidence>
<reference evidence="2 3" key="1">
    <citation type="submission" date="2019-09" db="EMBL/GenBank/DDBJ databases">
        <authorList>
            <person name="Cao W.R."/>
        </authorList>
    </citation>
    <scope>NUCLEOTIDE SEQUENCE [LARGE SCALE GENOMIC DNA]</scope>
    <source>
        <strain evidence="3">a4</strain>
    </source>
</reference>
<evidence type="ECO:0000313" key="2">
    <source>
        <dbReference type="EMBL" id="KAB1154648.1"/>
    </source>
</evidence>
<proteinExistence type="predicted"/>
<dbReference type="Pfam" id="PF13785">
    <property type="entry name" value="DUF4178"/>
    <property type="match status" value="1"/>
</dbReference>
<comment type="caution">
    <text evidence="2">The sequence shown here is derived from an EMBL/GenBank/DDBJ whole genome shotgun (WGS) entry which is preliminary data.</text>
</comment>
<feature type="domain" description="DUF4178" evidence="1">
    <location>
        <begin position="31"/>
        <end position="171"/>
    </location>
</feature>
<protein>
    <submittedName>
        <fullName evidence="2">DUF4178 domain-containing protein</fullName>
    </submittedName>
</protein>